<dbReference type="KEGG" id="mde:101896678"/>
<dbReference type="GO" id="GO:0015031">
    <property type="term" value="P:protein transport"/>
    <property type="evidence" value="ECO:0007669"/>
    <property type="project" value="TreeGrafter"/>
</dbReference>
<dbReference type="InterPro" id="IPR014752">
    <property type="entry name" value="Arrestin-like_C"/>
</dbReference>
<dbReference type="AlphaFoldDB" id="A0A9J7DL40"/>
<evidence type="ECO:0000256" key="1">
    <source>
        <dbReference type="ARBA" id="ARBA00005298"/>
    </source>
</evidence>
<organism evidence="4 5">
    <name type="scientific">Musca domestica</name>
    <name type="common">House fly</name>
    <dbReference type="NCBI Taxonomy" id="7370"/>
    <lineage>
        <taxon>Eukaryota</taxon>
        <taxon>Metazoa</taxon>
        <taxon>Ecdysozoa</taxon>
        <taxon>Arthropoda</taxon>
        <taxon>Hexapoda</taxon>
        <taxon>Insecta</taxon>
        <taxon>Pterygota</taxon>
        <taxon>Neoptera</taxon>
        <taxon>Endopterygota</taxon>
        <taxon>Diptera</taxon>
        <taxon>Brachycera</taxon>
        <taxon>Muscomorpha</taxon>
        <taxon>Muscoidea</taxon>
        <taxon>Muscidae</taxon>
        <taxon>Musca</taxon>
    </lineage>
</organism>
<sequence length="385" mass="43515">MPITCEFQLNNQRATYFTGKTFAGSIILTTTSDKDIRNIRIRFLGKAKVYWNNTRLYGRFISSIIASENYAYKCEETYVHQQVIARGKGTLLTGCHVFNFLFRIPKSCPSSHIGKYGEISYELLLTVDRPQHTNNIFSKLLTVARRVNLNSFPELKSPVSAEESYYPTCFTLASGKISFEFTLPFRGFASGQILPYSLQISNQSMIDISGYKLELVEAITYIAKHPYYKERKKRWVLAKAVFMDPCLRLTNRQFNRSLQLPSIAPSCRNQCIIQWQHLLELKIIAGGCFGNKSVAIPIVIGSVPLIESVQEGCQENATPTTLHSTLQPISPTGPPVYMMDVPSCLPHSPEENNASHPPLYEELTPPSFDEAMITLFPVRSLEEMD</sequence>
<dbReference type="InterPro" id="IPR011022">
    <property type="entry name" value="Arrestin_C-like"/>
</dbReference>
<accession>A0A9J7DL40</accession>
<evidence type="ECO:0000313" key="4">
    <source>
        <dbReference type="Proteomes" id="UP001652621"/>
    </source>
</evidence>
<evidence type="ECO:0000313" key="5">
    <source>
        <dbReference type="RefSeq" id="XP_019894962.2"/>
    </source>
</evidence>
<dbReference type="GO" id="GO:0005737">
    <property type="term" value="C:cytoplasm"/>
    <property type="evidence" value="ECO:0007669"/>
    <property type="project" value="TreeGrafter"/>
</dbReference>
<dbReference type="InterPro" id="IPR011021">
    <property type="entry name" value="Arrestin-like_N"/>
</dbReference>
<dbReference type="InterPro" id="IPR014756">
    <property type="entry name" value="Ig_E-set"/>
</dbReference>
<dbReference type="Pfam" id="PF02752">
    <property type="entry name" value="Arrestin_C"/>
    <property type="match status" value="1"/>
</dbReference>
<feature type="domain" description="Arrestin C-terminal-like" evidence="3">
    <location>
        <begin position="173"/>
        <end position="305"/>
    </location>
</feature>
<dbReference type="InterPro" id="IPR050357">
    <property type="entry name" value="Arrestin_domain-protein"/>
</dbReference>
<dbReference type="PANTHER" id="PTHR11188">
    <property type="entry name" value="ARRESTIN DOMAIN CONTAINING PROTEIN"/>
    <property type="match status" value="1"/>
</dbReference>
<dbReference type="GeneID" id="101896678"/>
<keyword evidence="4" id="KW-1185">Reference proteome</keyword>
<dbReference type="SUPFAM" id="SSF81296">
    <property type="entry name" value="E set domains"/>
    <property type="match status" value="2"/>
</dbReference>
<dbReference type="PANTHER" id="PTHR11188:SF167">
    <property type="entry name" value="ARRESTIN C-TERMINAL-LIKE DOMAIN-CONTAINING PROTEIN-RELATED"/>
    <property type="match status" value="1"/>
</dbReference>
<comment type="similarity">
    <text evidence="1">Belongs to the arrestin family.</text>
</comment>
<dbReference type="Proteomes" id="UP001652621">
    <property type="component" value="Unplaced"/>
</dbReference>
<name>A0A9J7DL40_MUSDO</name>
<gene>
    <name evidence="5" type="primary">LOC101896678</name>
</gene>
<dbReference type="RefSeq" id="XP_019894962.2">
    <property type="nucleotide sequence ID" value="XM_020039403.2"/>
</dbReference>
<dbReference type="Pfam" id="PF00339">
    <property type="entry name" value="Arrestin_N"/>
    <property type="match status" value="1"/>
</dbReference>
<proteinExistence type="inferred from homology"/>
<evidence type="ECO:0000256" key="2">
    <source>
        <dbReference type="ARBA" id="ARBA00022606"/>
    </source>
</evidence>
<dbReference type="VEuPathDB" id="VectorBase:MDOMA2_009993"/>
<dbReference type="SMART" id="SM01017">
    <property type="entry name" value="Arrestin_C"/>
    <property type="match status" value="1"/>
</dbReference>
<dbReference type="Gene3D" id="2.60.40.640">
    <property type="match status" value="2"/>
</dbReference>
<reference evidence="5" key="1">
    <citation type="submission" date="2025-08" db="UniProtKB">
        <authorList>
            <consortium name="RefSeq"/>
        </authorList>
    </citation>
    <scope>IDENTIFICATION</scope>
    <source>
        <strain evidence="5">Aabys</strain>
        <tissue evidence="5">Whole body</tissue>
    </source>
</reference>
<dbReference type="OrthoDB" id="2333384at2759"/>
<protein>
    <submittedName>
        <fullName evidence="5">Arrestin domain-containing protein 1-like</fullName>
    </submittedName>
</protein>
<evidence type="ECO:0000259" key="3">
    <source>
        <dbReference type="SMART" id="SM01017"/>
    </source>
</evidence>
<keyword evidence="2" id="KW-0716">Sensory transduction</keyword>